<feature type="domain" description="Beta-ketoacyl synthase C-terminal" evidence="1">
    <location>
        <begin position="2"/>
        <end position="41"/>
    </location>
</feature>
<reference evidence="3" key="1">
    <citation type="submission" date="2017-04" db="EMBL/GenBank/DDBJ databases">
        <title>Genome evolution of the luminous symbionts of deep sea anglerfish.</title>
        <authorList>
            <person name="Hendry T.A."/>
        </authorList>
    </citation>
    <scope>NUCLEOTIDE SEQUENCE [LARGE SCALE GENOMIC DNA]</scope>
</reference>
<keyword evidence="3" id="KW-1185">Reference proteome</keyword>
<name>A0A291BC08_9GAMM</name>
<evidence type="ECO:0000313" key="3">
    <source>
        <dbReference type="Proteomes" id="UP000218160"/>
    </source>
</evidence>
<dbReference type="InterPro" id="IPR016039">
    <property type="entry name" value="Thiolase-like"/>
</dbReference>
<dbReference type="AlphaFoldDB" id="A0A291BC08"/>
<evidence type="ECO:0000313" key="2">
    <source>
        <dbReference type="EMBL" id="ATF10485.1"/>
    </source>
</evidence>
<dbReference type="Proteomes" id="UP000218160">
    <property type="component" value="Chromosome 2"/>
</dbReference>
<dbReference type="OrthoDB" id="9808669at2"/>
<dbReference type="Pfam" id="PF02801">
    <property type="entry name" value="Ketoacyl-synt_C"/>
    <property type="match status" value="1"/>
</dbReference>
<sequence>METKSICLMIDAAADKTMVSSTKSMIGHLSGAVGSAECIIMPLVDETVASPFI</sequence>
<dbReference type="KEGG" id="elux:BTN50_2076"/>
<protein>
    <recommendedName>
        <fullName evidence="1">Beta-ketoacyl synthase C-terminal domain-containing protein</fullName>
    </recommendedName>
</protein>
<accession>A0A291BC08</accession>
<proteinExistence type="predicted"/>
<dbReference type="Gene3D" id="3.40.47.10">
    <property type="match status" value="1"/>
</dbReference>
<dbReference type="SUPFAM" id="SSF53901">
    <property type="entry name" value="Thiolase-like"/>
    <property type="match status" value="1"/>
</dbReference>
<organism evidence="2 3">
    <name type="scientific">Candidatus Enterovibrio altilux</name>
    <dbReference type="NCBI Taxonomy" id="1927128"/>
    <lineage>
        <taxon>Bacteria</taxon>
        <taxon>Pseudomonadati</taxon>
        <taxon>Pseudomonadota</taxon>
        <taxon>Gammaproteobacteria</taxon>
        <taxon>Vibrionales</taxon>
        <taxon>Vibrionaceae</taxon>
        <taxon>Enterovibrio</taxon>
    </lineage>
</organism>
<evidence type="ECO:0000259" key="1">
    <source>
        <dbReference type="Pfam" id="PF02801"/>
    </source>
</evidence>
<gene>
    <name evidence="2" type="ORF">BTN50_2076</name>
</gene>
<dbReference type="EMBL" id="CP020663">
    <property type="protein sequence ID" value="ATF10485.1"/>
    <property type="molecule type" value="Genomic_DNA"/>
</dbReference>
<dbReference type="RefSeq" id="WP_096619932.1">
    <property type="nucleotide sequence ID" value="NZ_CP020663.1"/>
</dbReference>
<dbReference type="GO" id="GO:0016746">
    <property type="term" value="F:acyltransferase activity"/>
    <property type="evidence" value="ECO:0007669"/>
    <property type="project" value="InterPro"/>
</dbReference>
<dbReference type="InterPro" id="IPR014031">
    <property type="entry name" value="Ketoacyl_synth_C"/>
</dbReference>